<evidence type="ECO:0000313" key="2">
    <source>
        <dbReference type="EMBL" id="SFC74239.1"/>
    </source>
</evidence>
<dbReference type="RefSeq" id="WP_089790032.1">
    <property type="nucleotide sequence ID" value="NZ_FOKW01000019.1"/>
</dbReference>
<dbReference type="EMBL" id="FOKW01000019">
    <property type="protein sequence ID" value="SFC74239.1"/>
    <property type="molecule type" value="Genomic_DNA"/>
</dbReference>
<gene>
    <name evidence="2" type="ORF">SAMN05444422_11915</name>
</gene>
<feature type="transmembrane region" description="Helical" evidence="1">
    <location>
        <begin position="54"/>
        <end position="73"/>
    </location>
</feature>
<evidence type="ECO:0000313" key="3">
    <source>
        <dbReference type="Proteomes" id="UP000199161"/>
    </source>
</evidence>
<dbReference type="OrthoDB" id="201415at2157"/>
<dbReference type="InterPro" id="IPR057182">
    <property type="entry name" value="DUF7860"/>
</dbReference>
<proteinExistence type="predicted"/>
<protein>
    <submittedName>
        <fullName evidence="2">Uncharacterized protein</fullName>
    </submittedName>
</protein>
<keyword evidence="3" id="KW-1185">Reference proteome</keyword>
<keyword evidence="1" id="KW-1133">Transmembrane helix</keyword>
<evidence type="ECO:0000256" key="1">
    <source>
        <dbReference type="SAM" id="Phobius"/>
    </source>
</evidence>
<name>A0A1I1LMH9_NATHA</name>
<dbReference type="Pfam" id="PF25259">
    <property type="entry name" value="DUF7860"/>
    <property type="match status" value="1"/>
</dbReference>
<keyword evidence="1" id="KW-0812">Transmembrane</keyword>
<dbReference type="Proteomes" id="UP000199161">
    <property type="component" value="Unassembled WGS sequence"/>
</dbReference>
<reference evidence="3" key="1">
    <citation type="submission" date="2016-10" db="EMBL/GenBank/DDBJ databases">
        <authorList>
            <person name="Varghese N."/>
            <person name="Submissions S."/>
        </authorList>
    </citation>
    <scope>NUCLEOTIDE SEQUENCE [LARGE SCALE GENOMIC DNA]</scope>
    <source>
        <strain evidence="3">DSM 13078</strain>
    </source>
</reference>
<sequence length="75" mass="7968">MSRYGGMDYAALTKTGFLLGIGLLTLGAGGELFGQFVLGGVPGWEDRLFTYAEGLGILVSFVSVWTFGVFLPLTD</sequence>
<keyword evidence="1" id="KW-0472">Membrane</keyword>
<dbReference type="AlphaFoldDB" id="A0A1I1LMH9"/>
<accession>A0A1I1LMH9</accession>
<organism evidence="2 3">
    <name type="scientific">Natronobacterium haloterrestre</name>
    <name type="common">Halobiforma haloterrestris</name>
    <dbReference type="NCBI Taxonomy" id="148448"/>
    <lineage>
        <taxon>Archaea</taxon>
        <taxon>Methanobacteriati</taxon>
        <taxon>Methanobacteriota</taxon>
        <taxon>Stenosarchaea group</taxon>
        <taxon>Halobacteria</taxon>
        <taxon>Halobacteriales</taxon>
        <taxon>Natrialbaceae</taxon>
        <taxon>Natronobacterium</taxon>
    </lineage>
</organism>